<reference evidence="1 2" key="1">
    <citation type="submission" date="2016-02" db="EMBL/GenBank/DDBJ databases">
        <authorList>
            <person name="Wen L."/>
            <person name="He K."/>
            <person name="Yang H."/>
        </authorList>
    </citation>
    <scope>NUCLEOTIDE SEQUENCE [LARGE SCALE GENOMIC DNA]</scope>
</reference>
<protein>
    <submittedName>
        <fullName evidence="1">Major tail L protein</fullName>
    </submittedName>
</protein>
<dbReference type="RefSeq" id="YP_009282352.1">
    <property type="nucleotide sequence ID" value="NC_031036.1"/>
</dbReference>
<dbReference type="Proteomes" id="UP000207642">
    <property type="component" value="Segment"/>
</dbReference>
<evidence type="ECO:0000313" key="1">
    <source>
        <dbReference type="EMBL" id="ANJ65470.1"/>
    </source>
</evidence>
<dbReference type="GeneID" id="29064165"/>
<dbReference type="KEGG" id="vg:29064165"/>
<evidence type="ECO:0000313" key="2">
    <source>
        <dbReference type="Proteomes" id="UP000207642"/>
    </source>
</evidence>
<name>A0A1B0YE86_9CAUD</name>
<gene>
    <name evidence="1" type="ORF">PLE2_12</name>
</gene>
<dbReference type="EMBL" id="KU848187">
    <property type="protein sequence ID" value="ANJ65470.1"/>
    <property type="molecule type" value="Genomic_DNA"/>
</dbReference>
<accession>A0A1B0YE86</accession>
<dbReference type="OrthoDB" id="30182at10239"/>
<sequence length="236" mass="25689">MSDKSSKANDIELELTIGDMFFAMKKQNETASTDPVFDTSVIRIPNIKKIAFKGNGKSNDIYASGKKFGTITQETSIEVTHTHIGMPIAVLDAMKGIAAKHGVEFGSTLAQSMPEFAIGFDTWLANGQHDGIWLTSCTLNPAVNETHATSEESFKEVNPDVVYNAGGLRNSSIYYSRYNSARDSADLTVDDFFKQVIFSPEQLETIAKEKAIPKSVTPQAVKTIAKQGGELTIIAN</sequence>
<proteinExistence type="predicted"/>
<organism evidence="1 2">
    <name type="scientific">Lactobacillus phage PLE2</name>
    <dbReference type="NCBI Taxonomy" id="1815511"/>
    <lineage>
        <taxon>Viruses</taxon>
        <taxon>Duplodnaviria</taxon>
        <taxon>Heunggongvirae</taxon>
        <taxon>Uroviricota</taxon>
        <taxon>Caudoviricetes</taxon>
        <taxon>Pleeduovirus</taxon>
        <taxon>Pleeduovirus PLE2</taxon>
    </lineage>
</organism>
<keyword evidence="2" id="KW-1185">Reference proteome</keyword>